<accession>A0A195C6E0</accession>
<protein>
    <submittedName>
        <fullName evidence="1">Uncharacterized protein</fullName>
    </submittedName>
</protein>
<proteinExistence type="predicted"/>
<evidence type="ECO:0000313" key="1">
    <source>
        <dbReference type="EMBL" id="KYM96200.1"/>
    </source>
</evidence>
<organism evidence="1 2">
    <name type="scientific">Cyphomyrmex costatus</name>
    <dbReference type="NCBI Taxonomy" id="456900"/>
    <lineage>
        <taxon>Eukaryota</taxon>
        <taxon>Metazoa</taxon>
        <taxon>Ecdysozoa</taxon>
        <taxon>Arthropoda</taxon>
        <taxon>Hexapoda</taxon>
        <taxon>Insecta</taxon>
        <taxon>Pterygota</taxon>
        <taxon>Neoptera</taxon>
        <taxon>Endopterygota</taxon>
        <taxon>Hymenoptera</taxon>
        <taxon>Apocrita</taxon>
        <taxon>Aculeata</taxon>
        <taxon>Formicoidea</taxon>
        <taxon>Formicidae</taxon>
        <taxon>Myrmicinae</taxon>
        <taxon>Cyphomyrmex</taxon>
    </lineage>
</organism>
<dbReference type="Proteomes" id="UP000078542">
    <property type="component" value="Unassembled WGS sequence"/>
</dbReference>
<dbReference type="EMBL" id="KQ978231">
    <property type="protein sequence ID" value="KYM96200.1"/>
    <property type="molecule type" value="Genomic_DNA"/>
</dbReference>
<reference evidence="1 2" key="1">
    <citation type="submission" date="2016-03" db="EMBL/GenBank/DDBJ databases">
        <title>Cyphomyrmex costatus WGS genome.</title>
        <authorList>
            <person name="Nygaard S."/>
            <person name="Hu H."/>
            <person name="Boomsma J."/>
            <person name="Zhang G."/>
        </authorList>
    </citation>
    <scope>NUCLEOTIDE SEQUENCE [LARGE SCALE GENOMIC DNA]</scope>
    <source>
        <strain evidence="1">MS0001</strain>
        <tissue evidence="1">Whole body</tissue>
    </source>
</reference>
<name>A0A195C6E0_9HYME</name>
<keyword evidence="2" id="KW-1185">Reference proteome</keyword>
<gene>
    <name evidence="1" type="ORF">ALC62_13252</name>
</gene>
<sequence length="95" mass="10861">MYAGAHVYGIEKMRLERGEEERHGNGVTRSVNHIIRATNSECNQALIESMALHRLVRTRHMSYALHPSLPRAHQAAKNSLARKHTRARIFYDLSA</sequence>
<evidence type="ECO:0000313" key="2">
    <source>
        <dbReference type="Proteomes" id="UP000078542"/>
    </source>
</evidence>
<dbReference type="AlphaFoldDB" id="A0A195C6E0"/>